<evidence type="ECO:0000259" key="1">
    <source>
        <dbReference type="PROSITE" id="PS50994"/>
    </source>
</evidence>
<sequence>MSRYKSRRKRPQYQRSTPEVTAENILNRDFTAGKLNEKWLADVTEFKYGNNEKLYLSGILDLKDNSIISFAIGRSNHNRLVFDTFDLAVSKYPDAHPIFHSDRGFQYTSKQFKTKLDKAGMTQSMSRVGRCIDNGLMEGFWGILKCEMYYLGNFKDYDHLAAVIENYIHFYNYNRRQKKLSKLAPMTYRQLLEDAA</sequence>
<proteinExistence type="predicted"/>
<dbReference type="Proteomes" id="UP001596250">
    <property type="component" value="Unassembled WGS sequence"/>
</dbReference>
<reference evidence="3" key="1">
    <citation type="journal article" date="2019" name="Int. J. Syst. Evol. Microbiol.">
        <title>The Global Catalogue of Microorganisms (GCM) 10K type strain sequencing project: providing services to taxonomists for standard genome sequencing and annotation.</title>
        <authorList>
            <consortium name="The Broad Institute Genomics Platform"/>
            <consortium name="The Broad Institute Genome Sequencing Center for Infectious Disease"/>
            <person name="Wu L."/>
            <person name="Ma J."/>
        </authorList>
    </citation>
    <scope>NUCLEOTIDE SEQUENCE [LARGE SCALE GENOMIC DNA]</scope>
    <source>
        <strain evidence="3">CCM 8749</strain>
    </source>
</reference>
<dbReference type="PANTHER" id="PTHR46889">
    <property type="entry name" value="TRANSPOSASE INSF FOR INSERTION SEQUENCE IS3B-RELATED"/>
    <property type="match status" value="1"/>
</dbReference>
<dbReference type="InterPro" id="IPR012337">
    <property type="entry name" value="RNaseH-like_sf"/>
</dbReference>
<evidence type="ECO:0000313" key="3">
    <source>
        <dbReference type="Proteomes" id="UP001596250"/>
    </source>
</evidence>
<comment type="caution">
    <text evidence="2">The sequence shown here is derived from an EMBL/GenBank/DDBJ whole genome shotgun (WGS) entry which is preliminary data.</text>
</comment>
<dbReference type="InterPro" id="IPR048020">
    <property type="entry name" value="Transpos_IS3"/>
</dbReference>
<protein>
    <submittedName>
        <fullName evidence="2">IS3 family transposase</fullName>
    </submittedName>
</protein>
<dbReference type="InterPro" id="IPR001584">
    <property type="entry name" value="Integrase_cat-core"/>
</dbReference>
<dbReference type="InterPro" id="IPR050900">
    <property type="entry name" value="Transposase_IS3/IS150/IS904"/>
</dbReference>
<dbReference type="EMBL" id="JBHSQV010000122">
    <property type="protein sequence ID" value="MFC5986613.1"/>
    <property type="molecule type" value="Genomic_DNA"/>
</dbReference>
<dbReference type="PROSITE" id="PS50994">
    <property type="entry name" value="INTEGRASE"/>
    <property type="match status" value="1"/>
</dbReference>
<accession>A0ABW1INI7</accession>
<dbReference type="NCBIfam" id="NF033516">
    <property type="entry name" value="transpos_IS3"/>
    <property type="match status" value="1"/>
</dbReference>
<organism evidence="2 3">
    <name type="scientific">Marinicrinis lubricantis</name>
    <dbReference type="NCBI Taxonomy" id="2086470"/>
    <lineage>
        <taxon>Bacteria</taxon>
        <taxon>Bacillati</taxon>
        <taxon>Bacillota</taxon>
        <taxon>Bacilli</taxon>
        <taxon>Bacillales</taxon>
        <taxon>Paenibacillaceae</taxon>
    </lineage>
</organism>
<dbReference type="SUPFAM" id="SSF53098">
    <property type="entry name" value="Ribonuclease H-like"/>
    <property type="match status" value="1"/>
</dbReference>
<name>A0ABW1INI7_9BACL</name>
<feature type="domain" description="Integrase catalytic" evidence="1">
    <location>
        <begin position="14"/>
        <end position="193"/>
    </location>
</feature>
<dbReference type="PANTHER" id="PTHR46889:SF4">
    <property type="entry name" value="TRANSPOSASE INSO FOR INSERTION SEQUENCE ELEMENT IS911B-RELATED"/>
    <property type="match status" value="1"/>
</dbReference>
<evidence type="ECO:0000313" key="2">
    <source>
        <dbReference type="EMBL" id="MFC5986613.1"/>
    </source>
</evidence>
<dbReference type="RefSeq" id="WP_379893940.1">
    <property type="nucleotide sequence ID" value="NZ_CBCSCT010000087.1"/>
</dbReference>
<dbReference type="Pfam" id="PF13333">
    <property type="entry name" value="rve_2"/>
    <property type="match status" value="1"/>
</dbReference>
<gene>
    <name evidence="2" type="ORF">ACFPXP_09305</name>
</gene>
<keyword evidence="3" id="KW-1185">Reference proteome</keyword>
<dbReference type="Pfam" id="PF00665">
    <property type="entry name" value="rve"/>
    <property type="match status" value="1"/>
</dbReference>
<dbReference type="Gene3D" id="3.30.420.10">
    <property type="entry name" value="Ribonuclease H-like superfamily/Ribonuclease H"/>
    <property type="match status" value="1"/>
</dbReference>
<dbReference type="InterPro" id="IPR036397">
    <property type="entry name" value="RNaseH_sf"/>
</dbReference>